<accession>A0A0D2AUQ9</accession>
<dbReference type="VEuPathDB" id="FungiDB:PV08_11427"/>
<sequence>MELSFINHGANTRGLSEADRSTIRRVSRQVGAATRKANGNGKKVNTLQIPDFLMSSLRASDQVQAPPTNDPGRQKLLKPELRAFDPQAPKVSKNGSEDQLRMTTIPPALSFKPNGRPTPPAMSVFMMPDLTVKLLDYAVNVDLLANPARWVKAFRLSSPSALQILPQRYGFSKCLDDAIDCAAGRIRLCLAGDEQVESDKLEVDKLYGRALRSLSLALSSSSSVDWTVWYATLTLLLSEVLDNSSHHGWIMHARGAFEVLLALGPDRINTEVKRDLLITQAGGMIMEATFANIDCFLRQPEWQSALHRCIDPSSKVGKRSESAIKLWMILARAPGIFRSITGVVLLRSTEDRVALIDQLRVFLTELISWGSHLRSETGSFRSQYARKHYQSTTTRYLLFLTLAYRFQIAIDVTSAPLAEANVVEGATYLEQIIDSHQHEPVSAPTLRLAKKVVDSVNTTTASWSQAQSSDTADQPGTIAPELFTHWSALVGRVV</sequence>
<dbReference type="PANTHER" id="PTHR38111:SF6">
    <property type="entry name" value="FINGER DOMAIN PROTEIN, PUTATIVE (AFU_ORTHOLOGUE AFUA_8G01940)-RELATED"/>
    <property type="match status" value="1"/>
</dbReference>
<dbReference type="InterPro" id="IPR053178">
    <property type="entry name" value="Osmoadaptation_assoc"/>
</dbReference>
<protein>
    <submittedName>
        <fullName evidence="2">Uncharacterized protein</fullName>
    </submittedName>
</protein>
<dbReference type="OrthoDB" id="5126878at2759"/>
<evidence type="ECO:0000256" key="1">
    <source>
        <dbReference type="SAM" id="MobiDB-lite"/>
    </source>
</evidence>
<dbReference type="RefSeq" id="XP_016230679.1">
    <property type="nucleotide sequence ID" value="XM_016385735.1"/>
</dbReference>
<organism evidence="2 3">
    <name type="scientific">Exophiala spinifera</name>
    <dbReference type="NCBI Taxonomy" id="91928"/>
    <lineage>
        <taxon>Eukaryota</taxon>
        <taxon>Fungi</taxon>
        <taxon>Dikarya</taxon>
        <taxon>Ascomycota</taxon>
        <taxon>Pezizomycotina</taxon>
        <taxon>Eurotiomycetes</taxon>
        <taxon>Chaetothyriomycetidae</taxon>
        <taxon>Chaetothyriales</taxon>
        <taxon>Herpotrichiellaceae</taxon>
        <taxon>Exophiala</taxon>
    </lineage>
</organism>
<reference evidence="2 3" key="1">
    <citation type="submission" date="2015-01" db="EMBL/GenBank/DDBJ databases">
        <title>The Genome Sequence of Exophiala spinifera CBS89968.</title>
        <authorList>
            <consortium name="The Broad Institute Genomics Platform"/>
            <person name="Cuomo C."/>
            <person name="de Hoog S."/>
            <person name="Gorbushina A."/>
            <person name="Stielow B."/>
            <person name="Teixiera M."/>
            <person name="Abouelleil A."/>
            <person name="Chapman S.B."/>
            <person name="Priest M."/>
            <person name="Young S.K."/>
            <person name="Wortman J."/>
            <person name="Nusbaum C."/>
            <person name="Birren B."/>
        </authorList>
    </citation>
    <scope>NUCLEOTIDE SEQUENCE [LARGE SCALE GENOMIC DNA]</scope>
    <source>
        <strain evidence="2 3">CBS 89968</strain>
    </source>
</reference>
<keyword evidence="3" id="KW-1185">Reference proteome</keyword>
<dbReference type="AlphaFoldDB" id="A0A0D2AUQ9"/>
<dbReference type="Proteomes" id="UP000053328">
    <property type="component" value="Unassembled WGS sequence"/>
</dbReference>
<name>A0A0D2AUQ9_9EURO</name>
<dbReference type="GeneID" id="27338510"/>
<feature type="region of interest" description="Disordered" evidence="1">
    <location>
        <begin position="62"/>
        <end position="98"/>
    </location>
</feature>
<gene>
    <name evidence="2" type="ORF">PV08_11427</name>
</gene>
<proteinExistence type="predicted"/>
<dbReference type="EMBL" id="KN847500">
    <property type="protein sequence ID" value="KIW10463.1"/>
    <property type="molecule type" value="Genomic_DNA"/>
</dbReference>
<evidence type="ECO:0000313" key="2">
    <source>
        <dbReference type="EMBL" id="KIW10463.1"/>
    </source>
</evidence>
<dbReference type="HOGENOM" id="CLU_549854_0_0_1"/>
<dbReference type="STRING" id="91928.A0A0D2AUQ9"/>
<evidence type="ECO:0000313" key="3">
    <source>
        <dbReference type="Proteomes" id="UP000053328"/>
    </source>
</evidence>
<dbReference type="PANTHER" id="PTHR38111">
    <property type="entry name" value="ZN(2)-C6 FUNGAL-TYPE DOMAIN-CONTAINING PROTEIN-RELATED"/>
    <property type="match status" value="1"/>
</dbReference>